<evidence type="ECO:0000313" key="3">
    <source>
        <dbReference type="Proteomes" id="UP001207918"/>
    </source>
</evidence>
<reference evidence="2 3" key="1">
    <citation type="submission" date="2021-03" db="EMBL/GenBank/DDBJ databases">
        <title>Aliifodinibius sp. nov., a new bacterium isolated from saline soil.</title>
        <authorList>
            <person name="Galisteo C."/>
            <person name="De La Haba R."/>
            <person name="Sanchez-Porro C."/>
            <person name="Ventosa A."/>
        </authorList>
    </citation>
    <scope>NUCLEOTIDE SEQUENCE [LARGE SCALE GENOMIC DNA]</scope>
    <source>
        <strain evidence="2 3">1BSP15-2V2</strain>
    </source>
</reference>
<protein>
    <submittedName>
        <fullName evidence="2">Acetylxylan esterase</fullName>
    </submittedName>
</protein>
<dbReference type="Pfam" id="PF02129">
    <property type="entry name" value="Peptidase_S15"/>
    <property type="match status" value="1"/>
</dbReference>
<dbReference type="PANTHER" id="PTHR22946">
    <property type="entry name" value="DIENELACTONE HYDROLASE DOMAIN-CONTAINING PROTEIN-RELATED"/>
    <property type="match status" value="1"/>
</dbReference>
<comment type="caution">
    <text evidence="2">The sequence shown here is derived from an EMBL/GenBank/DDBJ whole genome shotgun (WGS) entry which is preliminary data.</text>
</comment>
<dbReference type="Proteomes" id="UP001207918">
    <property type="component" value="Unassembled WGS sequence"/>
</dbReference>
<dbReference type="InterPro" id="IPR050261">
    <property type="entry name" value="FrsA_esterase"/>
</dbReference>
<gene>
    <name evidence="2" type="ORF">J6I44_00340</name>
</gene>
<dbReference type="EMBL" id="JAGGJA010000001">
    <property type="protein sequence ID" value="MCW9705273.1"/>
    <property type="molecule type" value="Genomic_DNA"/>
</dbReference>
<dbReference type="InterPro" id="IPR029058">
    <property type="entry name" value="AB_hydrolase_fold"/>
</dbReference>
<proteinExistence type="predicted"/>
<sequence length="465" mass="52038">MKEILTKYSLLAILLLATGVEGKLWAQETGDRLPAAFEQIEAEYNVDLRYEGGLVKDLWVSDKDWQGEELQESLISLLSPHYLMFSKAGEKQYVIKKFEVDRRSPEEGKAQLEYLSHRYDDRQSWEQRSELLRQCMLQSLKLSPLPPNPNSDPIITNKRTYDGYTVENVAIETVPGLYVAGSLYRPSKMQGKVPVILSPNGHFNGGRYREDQQLRMATLARMGAMVFSYDLFGWGESQLQVDSKAHRTPLAMTIQILNGMRIVDFLTGLQHADSTRIGITGGSGGGSQTMLLTALDNRIDVSVPVVMLSSYFNGGCLCESGRPVHLCGGGTNNVEIAAMAAPRPQLIISDGNDWTADVPEIAFPYVQKIYRFYGKESRVENKHFPTEGHDYGPSKRVAMYPFLARYLGLNLEAVTNEKGNIDESAVRVEDESELYVFGEDGSRLPEQAICSFEALQKIAAKYFSN</sequence>
<evidence type="ECO:0000259" key="1">
    <source>
        <dbReference type="Pfam" id="PF02129"/>
    </source>
</evidence>
<dbReference type="InterPro" id="IPR000383">
    <property type="entry name" value="Xaa-Pro-like_dom"/>
</dbReference>
<name>A0ABT3PH87_9BACT</name>
<dbReference type="PANTHER" id="PTHR22946:SF8">
    <property type="entry name" value="ACETYL XYLAN ESTERASE DOMAIN-CONTAINING PROTEIN"/>
    <property type="match status" value="1"/>
</dbReference>
<dbReference type="RefSeq" id="WP_265763936.1">
    <property type="nucleotide sequence ID" value="NZ_JAGGJA010000001.1"/>
</dbReference>
<organism evidence="2 3">
    <name type="scientific">Fodinibius salsisoli</name>
    <dbReference type="NCBI Taxonomy" id="2820877"/>
    <lineage>
        <taxon>Bacteria</taxon>
        <taxon>Pseudomonadati</taxon>
        <taxon>Balneolota</taxon>
        <taxon>Balneolia</taxon>
        <taxon>Balneolales</taxon>
        <taxon>Balneolaceae</taxon>
        <taxon>Fodinibius</taxon>
    </lineage>
</organism>
<feature type="domain" description="Xaa-Pro dipeptidyl-peptidase-like" evidence="1">
    <location>
        <begin position="181"/>
        <end position="322"/>
    </location>
</feature>
<keyword evidence="3" id="KW-1185">Reference proteome</keyword>
<dbReference type="SUPFAM" id="SSF53474">
    <property type="entry name" value="alpha/beta-Hydrolases"/>
    <property type="match status" value="1"/>
</dbReference>
<dbReference type="Gene3D" id="3.40.50.1820">
    <property type="entry name" value="alpha/beta hydrolase"/>
    <property type="match status" value="1"/>
</dbReference>
<evidence type="ECO:0000313" key="2">
    <source>
        <dbReference type="EMBL" id="MCW9705273.1"/>
    </source>
</evidence>
<accession>A0ABT3PH87</accession>